<organism evidence="2 3">
    <name type="scientific">Dendrothele bispora (strain CBS 962.96)</name>
    <dbReference type="NCBI Taxonomy" id="1314807"/>
    <lineage>
        <taxon>Eukaryota</taxon>
        <taxon>Fungi</taxon>
        <taxon>Dikarya</taxon>
        <taxon>Basidiomycota</taxon>
        <taxon>Agaricomycotina</taxon>
        <taxon>Agaricomycetes</taxon>
        <taxon>Agaricomycetidae</taxon>
        <taxon>Agaricales</taxon>
        <taxon>Agaricales incertae sedis</taxon>
        <taxon>Dendrothele</taxon>
    </lineage>
</organism>
<dbReference type="InterPro" id="IPR008972">
    <property type="entry name" value="Cupredoxin"/>
</dbReference>
<feature type="non-terminal residue" evidence="2">
    <location>
        <position position="1"/>
    </location>
</feature>
<name>A0A4S8MQ36_DENBC</name>
<protein>
    <recommendedName>
        <fullName evidence="4">Cupredoxin</fullName>
    </recommendedName>
</protein>
<sequence length="152" mass="15790">TVGLNTTNNASAVFQPASVKANIGDTVMFNFTQGNHSATQSIFEVPCKPAHDTNVTINGFDSGIRIQSNQTGPSILSVPILSENVNMTMWFYDVNTCGEGGVGVINANDSTGATYDGFVRNAIRLFGDGSSTTSSSSTRTSSTSSSSATSDS</sequence>
<evidence type="ECO:0008006" key="4">
    <source>
        <dbReference type="Google" id="ProtNLM"/>
    </source>
</evidence>
<dbReference type="Gene3D" id="2.60.40.420">
    <property type="entry name" value="Cupredoxins - blue copper proteins"/>
    <property type="match status" value="1"/>
</dbReference>
<evidence type="ECO:0000313" key="2">
    <source>
        <dbReference type="EMBL" id="THV05160.1"/>
    </source>
</evidence>
<feature type="region of interest" description="Disordered" evidence="1">
    <location>
        <begin position="129"/>
        <end position="152"/>
    </location>
</feature>
<dbReference type="InterPro" id="IPR052953">
    <property type="entry name" value="Ser-rich/MCO-related"/>
</dbReference>
<dbReference type="PANTHER" id="PTHR34883:SF15">
    <property type="entry name" value="EXTRACELLULAR SERINE-RICH PROTEIN"/>
    <property type="match status" value="1"/>
</dbReference>
<reference evidence="2 3" key="1">
    <citation type="journal article" date="2019" name="Nat. Ecol. Evol.">
        <title>Megaphylogeny resolves global patterns of mushroom evolution.</title>
        <authorList>
            <person name="Varga T."/>
            <person name="Krizsan K."/>
            <person name="Foldi C."/>
            <person name="Dima B."/>
            <person name="Sanchez-Garcia M."/>
            <person name="Sanchez-Ramirez S."/>
            <person name="Szollosi G.J."/>
            <person name="Szarkandi J.G."/>
            <person name="Papp V."/>
            <person name="Albert L."/>
            <person name="Andreopoulos W."/>
            <person name="Angelini C."/>
            <person name="Antonin V."/>
            <person name="Barry K.W."/>
            <person name="Bougher N.L."/>
            <person name="Buchanan P."/>
            <person name="Buyck B."/>
            <person name="Bense V."/>
            <person name="Catcheside P."/>
            <person name="Chovatia M."/>
            <person name="Cooper J."/>
            <person name="Damon W."/>
            <person name="Desjardin D."/>
            <person name="Finy P."/>
            <person name="Geml J."/>
            <person name="Haridas S."/>
            <person name="Hughes K."/>
            <person name="Justo A."/>
            <person name="Karasinski D."/>
            <person name="Kautmanova I."/>
            <person name="Kiss B."/>
            <person name="Kocsube S."/>
            <person name="Kotiranta H."/>
            <person name="LaButti K.M."/>
            <person name="Lechner B.E."/>
            <person name="Liimatainen K."/>
            <person name="Lipzen A."/>
            <person name="Lukacs Z."/>
            <person name="Mihaltcheva S."/>
            <person name="Morgado L.N."/>
            <person name="Niskanen T."/>
            <person name="Noordeloos M.E."/>
            <person name="Ohm R.A."/>
            <person name="Ortiz-Santana B."/>
            <person name="Ovrebo C."/>
            <person name="Racz N."/>
            <person name="Riley R."/>
            <person name="Savchenko A."/>
            <person name="Shiryaev A."/>
            <person name="Soop K."/>
            <person name="Spirin V."/>
            <person name="Szebenyi C."/>
            <person name="Tomsovsky M."/>
            <person name="Tulloss R.E."/>
            <person name="Uehling J."/>
            <person name="Grigoriev I.V."/>
            <person name="Vagvolgyi C."/>
            <person name="Papp T."/>
            <person name="Martin F.M."/>
            <person name="Miettinen O."/>
            <person name="Hibbett D.S."/>
            <person name="Nagy L.G."/>
        </authorList>
    </citation>
    <scope>NUCLEOTIDE SEQUENCE [LARGE SCALE GENOMIC DNA]</scope>
    <source>
        <strain evidence="2 3">CBS 962.96</strain>
    </source>
</reference>
<evidence type="ECO:0000256" key="1">
    <source>
        <dbReference type="SAM" id="MobiDB-lite"/>
    </source>
</evidence>
<dbReference type="SUPFAM" id="SSF49503">
    <property type="entry name" value="Cupredoxins"/>
    <property type="match status" value="1"/>
</dbReference>
<accession>A0A4S8MQ36</accession>
<dbReference type="AlphaFoldDB" id="A0A4S8MQ36"/>
<evidence type="ECO:0000313" key="3">
    <source>
        <dbReference type="Proteomes" id="UP000297245"/>
    </source>
</evidence>
<dbReference type="OrthoDB" id="2331100at2759"/>
<proteinExistence type="predicted"/>
<dbReference type="EMBL" id="ML179051">
    <property type="protein sequence ID" value="THV05160.1"/>
    <property type="molecule type" value="Genomic_DNA"/>
</dbReference>
<keyword evidence="3" id="KW-1185">Reference proteome</keyword>
<dbReference type="PANTHER" id="PTHR34883">
    <property type="entry name" value="SERINE-RICH PROTEIN, PUTATIVE-RELATED-RELATED"/>
    <property type="match status" value="1"/>
</dbReference>
<dbReference type="Proteomes" id="UP000297245">
    <property type="component" value="Unassembled WGS sequence"/>
</dbReference>
<feature type="compositionally biased region" description="Low complexity" evidence="1">
    <location>
        <begin position="130"/>
        <end position="152"/>
    </location>
</feature>
<gene>
    <name evidence="2" type="ORF">K435DRAFT_618206</name>
</gene>
<feature type="non-terminal residue" evidence="2">
    <location>
        <position position="152"/>
    </location>
</feature>